<feature type="domain" description="DH" evidence="3">
    <location>
        <begin position="237"/>
        <end position="444"/>
    </location>
</feature>
<dbReference type="Pfam" id="PF25351">
    <property type="entry name" value="PH_BUD3_C"/>
    <property type="match status" value="1"/>
</dbReference>
<name>A0ABR0DYF6_ZASCE</name>
<accession>A0ABR0DYF6</accession>
<feature type="compositionally biased region" description="Polar residues" evidence="2">
    <location>
        <begin position="1294"/>
        <end position="1310"/>
    </location>
</feature>
<dbReference type="InterPro" id="IPR021895">
    <property type="entry name" value="Bud3_N"/>
</dbReference>
<reference evidence="4 5" key="1">
    <citation type="journal article" date="2023" name="G3 (Bethesda)">
        <title>A chromosome-level genome assembly of Zasmidium syzygii isolated from banana leaves.</title>
        <authorList>
            <person name="van Westerhoven A.C."/>
            <person name="Mehrabi R."/>
            <person name="Talebi R."/>
            <person name="Steentjes M.B.F."/>
            <person name="Corcolon B."/>
            <person name="Chong P.A."/>
            <person name="Kema G.H.J."/>
            <person name="Seidl M.F."/>
        </authorList>
    </citation>
    <scope>NUCLEOTIDE SEQUENCE [LARGE SCALE GENOMIC DNA]</scope>
    <source>
        <strain evidence="4 5">P124</strain>
    </source>
</reference>
<proteinExistence type="predicted"/>
<dbReference type="Pfam" id="PF12015">
    <property type="entry name" value="Bud3_N"/>
    <property type="match status" value="1"/>
</dbReference>
<feature type="region of interest" description="Disordered" evidence="2">
    <location>
        <begin position="815"/>
        <end position="861"/>
    </location>
</feature>
<dbReference type="Pfam" id="PF00621">
    <property type="entry name" value="RhoGEF"/>
    <property type="match status" value="1"/>
</dbReference>
<dbReference type="Gene3D" id="1.20.900.10">
    <property type="entry name" value="Dbl homology (DH) domain"/>
    <property type="match status" value="1"/>
</dbReference>
<dbReference type="InterPro" id="IPR051492">
    <property type="entry name" value="Dynamin-Rho_GEF"/>
</dbReference>
<feature type="compositionally biased region" description="Polar residues" evidence="2">
    <location>
        <begin position="1378"/>
        <end position="1389"/>
    </location>
</feature>
<dbReference type="Proteomes" id="UP001305779">
    <property type="component" value="Unassembled WGS sequence"/>
</dbReference>
<feature type="compositionally biased region" description="Low complexity" evidence="2">
    <location>
        <begin position="1062"/>
        <end position="1071"/>
    </location>
</feature>
<dbReference type="InterPro" id="IPR035899">
    <property type="entry name" value="DBL_dom_sf"/>
</dbReference>
<evidence type="ECO:0000259" key="3">
    <source>
        <dbReference type="PROSITE" id="PS50010"/>
    </source>
</evidence>
<feature type="region of interest" description="Disordered" evidence="2">
    <location>
        <begin position="770"/>
        <end position="801"/>
    </location>
</feature>
<dbReference type="SMART" id="SM00325">
    <property type="entry name" value="RhoGEF"/>
    <property type="match status" value="1"/>
</dbReference>
<organism evidence="4 5">
    <name type="scientific">Zasmidium cellare</name>
    <name type="common">Wine cellar mold</name>
    <name type="synonym">Racodium cellare</name>
    <dbReference type="NCBI Taxonomy" id="395010"/>
    <lineage>
        <taxon>Eukaryota</taxon>
        <taxon>Fungi</taxon>
        <taxon>Dikarya</taxon>
        <taxon>Ascomycota</taxon>
        <taxon>Pezizomycotina</taxon>
        <taxon>Dothideomycetes</taxon>
        <taxon>Dothideomycetidae</taxon>
        <taxon>Mycosphaerellales</taxon>
        <taxon>Mycosphaerellaceae</taxon>
        <taxon>Zasmidium</taxon>
    </lineage>
</organism>
<dbReference type="InterPro" id="IPR000219">
    <property type="entry name" value="DH_dom"/>
</dbReference>
<evidence type="ECO:0000313" key="4">
    <source>
        <dbReference type="EMBL" id="KAK4494129.1"/>
    </source>
</evidence>
<dbReference type="PROSITE" id="PS50010">
    <property type="entry name" value="DH_2"/>
    <property type="match status" value="1"/>
</dbReference>
<evidence type="ECO:0000256" key="1">
    <source>
        <dbReference type="SAM" id="Coils"/>
    </source>
</evidence>
<evidence type="ECO:0000313" key="5">
    <source>
        <dbReference type="Proteomes" id="UP001305779"/>
    </source>
</evidence>
<dbReference type="EMBL" id="JAXOVC010000014">
    <property type="protein sequence ID" value="KAK4494129.1"/>
    <property type="molecule type" value="Genomic_DNA"/>
</dbReference>
<protein>
    <recommendedName>
        <fullName evidence="3">DH domain-containing protein</fullName>
    </recommendedName>
</protein>
<evidence type="ECO:0000256" key="2">
    <source>
        <dbReference type="SAM" id="MobiDB-lite"/>
    </source>
</evidence>
<feature type="region of interest" description="Disordered" evidence="2">
    <location>
        <begin position="1084"/>
        <end position="1389"/>
    </location>
</feature>
<keyword evidence="1" id="KW-0175">Coiled coil</keyword>
<dbReference type="InterPro" id="IPR057454">
    <property type="entry name" value="Bud3_C"/>
</dbReference>
<dbReference type="PANTHER" id="PTHR22834">
    <property type="entry name" value="NUCLEAR FUSION PROTEIN FUS2"/>
    <property type="match status" value="1"/>
</dbReference>
<dbReference type="SUPFAM" id="SSF48065">
    <property type="entry name" value="DBL homology domain (DH-domain)"/>
    <property type="match status" value="1"/>
</dbReference>
<feature type="region of interest" description="Disordered" evidence="2">
    <location>
        <begin position="311"/>
        <end position="333"/>
    </location>
</feature>
<feature type="compositionally biased region" description="Polar residues" evidence="2">
    <location>
        <begin position="1114"/>
        <end position="1129"/>
    </location>
</feature>
<keyword evidence="5" id="KW-1185">Reference proteome</keyword>
<feature type="compositionally biased region" description="Low complexity" evidence="2">
    <location>
        <begin position="849"/>
        <end position="859"/>
    </location>
</feature>
<sequence>MATVIPGPPALSGELALFHTTDPLLSNSPVLVFHGPASTIGATSSRIQVHVFTPAGLASYSRLSVSPNSPFYSAVSNLPREEQGDEVCRGLAFGLKKYFEELPEAVKKTWASQVKTPSPGALFGNDHIAILATRMNKVENVDDVVGDISEAFCEQRLSWLDIDVLLPAGTITDRSDSAGSEDLDDHELLVQRYGRYADLIESLGDVTFLPTSKLKRAPSKANAIGRSTAFTRQQKENVRKELQELLNTEQSYVGRLEELQGLSGKLGVDLKESLQQQLAEIFPPSISQILEINLGFLDAIKNVIESTEAAAEDDIENSQEIDPNTPVTPEPGSDLQGVYPIAQCLLEWFPRFSALYKDYLSSHARASQTLRVLLRNGDSLTTELQDVGEQKLISLLIEPVQRLPRYNLYIDSITKQLPARHPALKPLLKARDIVTEICAENEGSQATAAVERLRSRTLGWPSDIDIKGRLITGTDFVELCPPHSLERCDGVRGVLLLFTDGIVVLEKSVNCKTTARSLVTELESGSLPTRSVESLSDTVGDLQFVRRLQLDAIQLTESHDGQALQLLTFFELAMGALAAREAILDSCQIVRLENAYDGKVSRFVEEVCKARVESRFSEAERESSRWDFRATDVASDSLGLLSAVFEDANAEHVNARGSSAAIRIVVDVERHDERPVAGQNGIRTVVNLTPGREGLWRMAIDSIDGSLGREHIELPDLVPAIRRKLASLTSGRFAVEQPAMTACMLGRNLDVLQSLDLQIVLQDGEGDRTQLAPRERIHRPKSPKKLLSSFLSSVGPGEEPRNLLRKESRDLPALPLSAQPSLSRIPATAPNKPPSRESRPSSRDQTAISFSSTSSEPPSVHLKKLEDTLSAYVLALQARKGNIVGKNLKMRLVADDLLVNELYNSLLEDPNMMVLAAQAPLDVLFAAFEKFLNLAWKESIGEVMPTAILRDIQSKAESLFPRDFDEYFKSALGKLAPQNQRAFKGIMKLLADLLDGTGNDGDRGTLTACFAEVLVTEGNPHDYIALLDRFVEDTDTYFGEPLEEPRQNHGSGSVNSHKRARSVNSSSITSNTSSLRRKFGFSTLSRENSKSEQESKVASVWRSLSKTSRVDASPHNSISKGSLGRSQSIDEGVARGSRPLSQDSAKSHGFSEMPSMPALGRTPSSHNLGLSTIGEHPSFIPTGPPRKKRRSSLSDLASVENSPARSPSPPRRPPLKQSKTEDKDLPMSPPPMTPSTKMNSGRFGSPSHGSPRSRLPSSFRRELSPGPNKAMGHTEQPRPKTSGGVPDEVVISSRPLSNIPSLTPKASLTSKHLPATPGRTGLSERPGAGNIVKKPSPQPDKTTRDRSKTVGTEAPVPSTPSRKLRMQSPQKLRERLQNEQSSIAAAQNSLQDELSKIGDELTSSTSVRQSPVRGSKTIAARGSVSQPSNMDLAQRVLRMEGHLPKQVEELNSRIGSIQSDLSTSLSVSENKCKKLDELYREANAENEALYTRFNDELGKIMKAVRGGEGVEELKKKLKESQEEAAKLRRETSRLKRENVGLRAQLKE</sequence>
<feature type="region of interest" description="Disordered" evidence="2">
    <location>
        <begin position="1039"/>
        <end position="1071"/>
    </location>
</feature>
<comment type="caution">
    <text evidence="4">The sequence shown here is derived from an EMBL/GenBank/DDBJ whole genome shotgun (WGS) entry which is preliminary data.</text>
</comment>
<gene>
    <name evidence="4" type="ORF">PRZ48_014427</name>
</gene>
<dbReference type="PANTHER" id="PTHR22834:SF21">
    <property type="entry name" value="GUANYL NUCLEOTIDE EXCHANGE FACTOR, PUTATIVE (AFU_ORTHOLOGUE AFUA_5G11890)-RELATED"/>
    <property type="match status" value="1"/>
</dbReference>
<feature type="coiled-coil region" evidence="1">
    <location>
        <begin position="1465"/>
        <end position="1544"/>
    </location>
</feature>